<dbReference type="Proteomes" id="UP000015241">
    <property type="component" value="Unassembled WGS sequence"/>
</dbReference>
<gene>
    <name evidence="2" type="ORF">FOMPIDRAFT_1025709</name>
</gene>
<evidence type="ECO:0000313" key="2">
    <source>
        <dbReference type="EMBL" id="EPS95674.1"/>
    </source>
</evidence>
<evidence type="ECO:0000256" key="1">
    <source>
        <dbReference type="SAM" id="MobiDB-lite"/>
    </source>
</evidence>
<dbReference type="HOGENOM" id="CLU_2812379_0_0_1"/>
<protein>
    <submittedName>
        <fullName evidence="2">Uncharacterized protein</fullName>
    </submittedName>
</protein>
<organism evidence="2 3">
    <name type="scientific">Fomitopsis schrenkii</name>
    <name type="common">Brown rot fungus</name>
    <dbReference type="NCBI Taxonomy" id="2126942"/>
    <lineage>
        <taxon>Eukaryota</taxon>
        <taxon>Fungi</taxon>
        <taxon>Dikarya</taxon>
        <taxon>Basidiomycota</taxon>
        <taxon>Agaricomycotina</taxon>
        <taxon>Agaricomycetes</taxon>
        <taxon>Polyporales</taxon>
        <taxon>Fomitopsis</taxon>
    </lineage>
</organism>
<keyword evidence="3" id="KW-1185">Reference proteome</keyword>
<dbReference type="InParanoid" id="S8FAR6"/>
<name>S8FAR6_FOMSC</name>
<feature type="compositionally biased region" description="Pro residues" evidence="1">
    <location>
        <begin position="58"/>
        <end position="67"/>
    </location>
</feature>
<proteinExistence type="predicted"/>
<feature type="region of interest" description="Disordered" evidence="1">
    <location>
        <begin position="41"/>
        <end position="67"/>
    </location>
</feature>
<dbReference type="AlphaFoldDB" id="S8FAR6"/>
<accession>S8FAR6</accession>
<evidence type="ECO:0000313" key="3">
    <source>
        <dbReference type="Proteomes" id="UP000015241"/>
    </source>
</evidence>
<sequence length="67" mass="7322">MAGYEKKPVAGHEPKVLKLCQDCHAFGHHVYSPGALCNPMSRSRMTRRASGTTNSPCIPTPMPLRLS</sequence>
<reference evidence="2 3" key="1">
    <citation type="journal article" date="2012" name="Science">
        <title>The Paleozoic origin of enzymatic lignin decomposition reconstructed from 31 fungal genomes.</title>
        <authorList>
            <person name="Floudas D."/>
            <person name="Binder M."/>
            <person name="Riley R."/>
            <person name="Barry K."/>
            <person name="Blanchette R.A."/>
            <person name="Henrissat B."/>
            <person name="Martinez A.T."/>
            <person name="Otillar R."/>
            <person name="Spatafora J.W."/>
            <person name="Yadav J.S."/>
            <person name="Aerts A."/>
            <person name="Benoit I."/>
            <person name="Boyd A."/>
            <person name="Carlson A."/>
            <person name="Copeland A."/>
            <person name="Coutinho P.M."/>
            <person name="de Vries R.P."/>
            <person name="Ferreira P."/>
            <person name="Findley K."/>
            <person name="Foster B."/>
            <person name="Gaskell J."/>
            <person name="Glotzer D."/>
            <person name="Gorecki P."/>
            <person name="Heitman J."/>
            <person name="Hesse C."/>
            <person name="Hori C."/>
            <person name="Igarashi K."/>
            <person name="Jurgens J.A."/>
            <person name="Kallen N."/>
            <person name="Kersten P."/>
            <person name="Kohler A."/>
            <person name="Kuees U."/>
            <person name="Kumar T.K.A."/>
            <person name="Kuo A."/>
            <person name="LaButti K."/>
            <person name="Larrondo L.F."/>
            <person name="Lindquist E."/>
            <person name="Ling A."/>
            <person name="Lombard V."/>
            <person name="Lucas S."/>
            <person name="Lundell T."/>
            <person name="Martin R."/>
            <person name="McLaughlin D.J."/>
            <person name="Morgenstern I."/>
            <person name="Morin E."/>
            <person name="Murat C."/>
            <person name="Nagy L.G."/>
            <person name="Nolan M."/>
            <person name="Ohm R.A."/>
            <person name="Patyshakuliyeva A."/>
            <person name="Rokas A."/>
            <person name="Ruiz-Duenas F.J."/>
            <person name="Sabat G."/>
            <person name="Salamov A."/>
            <person name="Samejima M."/>
            <person name="Schmutz J."/>
            <person name="Slot J.C."/>
            <person name="St John F."/>
            <person name="Stenlid J."/>
            <person name="Sun H."/>
            <person name="Sun S."/>
            <person name="Syed K."/>
            <person name="Tsang A."/>
            <person name="Wiebenga A."/>
            <person name="Young D."/>
            <person name="Pisabarro A."/>
            <person name="Eastwood D.C."/>
            <person name="Martin F."/>
            <person name="Cullen D."/>
            <person name="Grigoriev I.V."/>
            <person name="Hibbett D.S."/>
        </authorList>
    </citation>
    <scope>NUCLEOTIDE SEQUENCE</scope>
    <source>
        <strain evidence="3">FP-58527</strain>
    </source>
</reference>
<dbReference type="EMBL" id="KE504203">
    <property type="protein sequence ID" value="EPS95674.1"/>
    <property type="molecule type" value="Genomic_DNA"/>
</dbReference>